<keyword evidence="2" id="KW-1185">Reference proteome</keyword>
<reference evidence="1 2" key="1">
    <citation type="journal article" date="2009" name="PLoS ONE">
        <title>Methylobacterium genome sequences: a reference blueprint to investigate microbial metabolism of C1 compounds from natural and industrial sources.</title>
        <authorList>
            <person name="Vuilleumier S."/>
            <person name="Chistoserdova L."/>
            <person name="Lee M.-C."/>
            <person name="Bringel F."/>
            <person name="Lajus A."/>
            <person name="Zhou Y."/>
            <person name="Gourion B."/>
            <person name="Barbe V."/>
            <person name="Chang J."/>
            <person name="Cruveiller S."/>
            <person name="Dossat C."/>
            <person name="Gillett W."/>
            <person name="Gruffaz C."/>
            <person name="Haugen E."/>
            <person name="Hourcade E."/>
            <person name="Levy R."/>
            <person name="Mangenot S."/>
            <person name="Muller E."/>
            <person name="Nadalig T."/>
            <person name="Pagni M."/>
            <person name="Penny C."/>
            <person name="Peyraud R."/>
            <person name="Robinson D.G."/>
            <person name="Roche D."/>
            <person name="Rouy Z."/>
            <person name="Saenampechek C."/>
            <person name="Salvignol G."/>
            <person name="Vallenet D."/>
            <person name="Wu Z."/>
            <person name="Marx C.J."/>
            <person name="Vorholt J.A."/>
            <person name="Olson M.V."/>
            <person name="Kaul R."/>
            <person name="Weissenbach J."/>
            <person name="Medigue C."/>
            <person name="Lidstrom M.E."/>
        </authorList>
    </citation>
    <scope>NUCLEOTIDE SEQUENCE [LARGE SCALE GENOMIC DNA]</scope>
    <source>
        <strain evidence="2">ATCC 14718 / DSM 1338 / JCM 2805 / NCIMB 9133 / AM1</strain>
    </source>
</reference>
<gene>
    <name evidence="1" type="ordered locus">MexAM1_META1p3309</name>
</gene>
<dbReference type="HOGENOM" id="CLU_3421060_0_0_5"/>
<evidence type="ECO:0000313" key="1">
    <source>
        <dbReference type="EMBL" id="ACS41049.1"/>
    </source>
</evidence>
<evidence type="ECO:0000313" key="2">
    <source>
        <dbReference type="Proteomes" id="UP000009081"/>
    </source>
</evidence>
<sequence>MSDIGRVSSTFVKRRAYARPMSLR</sequence>
<dbReference type="AlphaFoldDB" id="C5AXI1"/>
<organism evidence="1 2">
    <name type="scientific">Methylorubrum extorquens (strain ATCC 14718 / DSM 1338 / JCM 2805 / NCIMB 9133 / AM1)</name>
    <name type="common">Methylobacterium extorquens</name>
    <dbReference type="NCBI Taxonomy" id="272630"/>
    <lineage>
        <taxon>Bacteria</taxon>
        <taxon>Pseudomonadati</taxon>
        <taxon>Pseudomonadota</taxon>
        <taxon>Alphaproteobacteria</taxon>
        <taxon>Hyphomicrobiales</taxon>
        <taxon>Methylobacteriaceae</taxon>
        <taxon>Methylorubrum</taxon>
    </lineage>
</organism>
<dbReference type="KEGG" id="mea:Mex_1p3309"/>
<name>C5AXI1_METEA</name>
<protein>
    <submittedName>
        <fullName evidence="1">Uncharacterized protein</fullName>
    </submittedName>
</protein>
<proteinExistence type="predicted"/>
<accession>C5AXI1</accession>
<dbReference type="EMBL" id="CP001510">
    <property type="protein sequence ID" value="ACS41049.1"/>
    <property type="molecule type" value="Genomic_DNA"/>
</dbReference>
<dbReference type="Proteomes" id="UP000009081">
    <property type="component" value="Chromosome"/>
</dbReference>